<reference evidence="2 3" key="1">
    <citation type="submission" date="2024-01" db="EMBL/GenBank/DDBJ databases">
        <title>The genomes of 5 underutilized Papilionoideae crops provide insights into root nodulation and disease resistance.</title>
        <authorList>
            <person name="Yuan L."/>
        </authorList>
    </citation>
    <scope>NUCLEOTIDE SEQUENCE [LARGE SCALE GENOMIC DNA]</scope>
    <source>
        <strain evidence="2">LY-2023</strain>
        <tissue evidence="2">Leaf</tissue>
    </source>
</reference>
<feature type="signal peptide" evidence="1">
    <location>
        <begin position="1"/>
        <end position="20"/>
    </location>
</feature>
<dbReference type="PANTHER" id="PTHR22762">
    <property type="entry name" value="ALPHA-GLUCOSIDASE"/>
    <property type="match status" value="1"/>
</dbReference>
<name>A0AAN9FQ58_CLITE</name>
<evidence type="ECO:0000313" key="3">
    <source>
        <dbReference type="Proteomes" id="UP001359559"/>
    </source>
</evidence>
<organism evidence="2 3">
    <name type="scientific">Clitoria ternatea</name>
    <name type="common">Butterfly pea</name>
    <dbReference type="NCBI Taxonomy" id="43366"/>
    <lineage>
        <taxon>Eukaryota</taxon>
        <taxon>Viridiplantae</taxon>
        <taxon>Streptophyta</taxon>
        <taxon>Embryophyta</taxon>
        <taxon>Tracheophyta</taxon>
        <taxon>Spermatophyta</taxon>
        <taxon>Magnoliopsida</taxon>
        <taxon>eudicotyledons</taxon>
        <taxon>Gunneridae</taxon>
        <taxon>Pentapetalae</taxon>
        <taxon>rosids</taxon>
        <taxon>fabids</taxon>
        <taxon>Fabales</taxon>
        <taxon>Fabaceae</taxon>
        <taxon>Papilionoideae</taxon>
        <taxon>50 kb inversion clade</taxon>
        <taxon>NPAAA clade</taxon>
        <taxon>indigoferoid/millettioid clade</taxon>
        <taxon>Phaseoleae</taxon>
        <taxon>Clitoria</taxon>
    </lineage>
</organism>
<proteinExistence type="predicted"/>
<dbReference type="Gene3D" id="2.60.40.1760">
    <property type="entry name" value="glycosyl hydrolase (family 31)"/>
    <property type="match status" value="2"/>
</dbReference>
<evidence type="ECO:0000256" key="1">
    <source>
        <dbReference type="SAM" id="SignalP"/>
    </source>
</evidence>
<dbReference type="InterPro" id="IPR011013">
    <property type="entry name" value="Gal_mutarotase_sf_dom"/>
</dbReference>
<dbReference type="CDD" id="cd14752">
    <property type="entry name" value="GH31_N"/>
    <property type="match status" value="1"/>
</dbReference>
<dbReference type="AlphaFoldDB" id="A0AAN9FQ58"/>
<dbReference type="GO" id="GO:0030246">
    <property type="term" value="F:carbohydrate binding"/>
    <property type="evidence" value="ECO:0007669"/>
    <property type="project" value="InterPro"/>
</dbReference>
<dbReference type="SUPFAM" id="SSF74650">
    <property type="entry name" value="Galactose mutarotase-like"/>
    <property type="match status" value="1"/>
</dbReference>
<dbReference type="GO" id="GO:0005975">
    <property type="term" value="P:carbohydrate metabolic process"/>
    <property type="evidence" value="ECO:0007669"/>
    <property type="project" value="InterPro"/>
</dbReference>
<gene>
    <name evidence="2" type="ORF">RJT34_25554</name>
</gene>
<dbReference type="GO" id="GO:0004553">
    <property type="term" value="F:hydrolase activity, hydrolyzing O-glycosyl compounds"/>
    <property type="evidence" value="ECO:0007669"/>
    <property type="project" value="TreeGrafter"/>
</dbReference>
<accession>A0AAN9FQ58</accession>
<dbReference type="PANTHER" id="PTHR22762:SF164">
    <property type="entry name" value="ALPHA-GLUCOSIDASE"/>
    <property type="match status" value="1"/>
</dbReference>
<evidence type="ECO:0000313" key="2">
    <source>
        <dbReference type="EMBL" id="KAK7280490.1"/>
    </source>
</evidence>
<feature type="chain" id="PRO_5042810453" evidence="1">
    <location>
        <begin position="21"/>
        <end position="260"/>
    </location>
</feature>
<dbReference type="Proteomes" id="UP001359559">
    <property type="component" value="Unassembled WGS sequence"/>
</dbReference>
<keyword evidence="3" id="KW-1185">Reference proteome</keyword>
<protein>
    <submittedName>
        <fullName evidence="2">Uncharacterized protein</fullName>
    </submittedName>
</protein>
<sequence length="260" mass="29471">MVSLLTWLVCVTVTAEEAKSSLPRTAKSGEGCHLISIEDTPDGAIVGVLQVKHKNNVYGPDIPFLRLYVKHETENRLRLHMTDAKKQMWEVPYNLLPREQPPTLKQNIKKKTLTRLVSEYSSSELVFSHTSDPFSFVVKRKSNGDTLFDSSSSPLVFKEQYLEISTKLPKDASLYAINLNADLYGSHPVYMDLRNEGGKSYAHGVLLLNNNRMDVFYRENSLTYKVIGGLFDFYFFSGPSPLSVLNQYTSFISRPAPMLY</sequence>
<dbReference type="EMBL" id="JAYKXN010000006">
    <property type="protein sequence ID" value="KAK7280490.1"/>
    <property type="molecule type" value="Genomic_DNA"/>
</dbReference>
<comment type="caution">
    <text evidence="2">The sequence shown here is derived from an EMBL/GenBank/DDBJ whole genome shotgun (WGS) entry which is preliminary data.</text>
</comment>
<keyword evidence="1" id="KW-0732">Signal</keyword>